<dbReference type="RefSeq" id="WP_221861266.1">
    <property type="nucleotide sequence ID" value="NZ_JAIKTU010000008.1"/>
</dbReference>
<organism evidence="1 2">
    <name type="scientific">Clostridium sardiniense</name>
    <name type="common">Clostridium absonum</name>
    <dbReference type="NCBI Taxonomy" id="29369"/>
    <lineage>
        <taxon>Bacteria</taxon>
        <taxon>Bacillati</taxon>
        <taxon>Bacillota</taxon>
        <taxon>Clostridia</taxon>
        <taxon>Eubacteriales</taxon>
        <taxon>Clostridiaceae</taxon>
        <taxon>Clostridium</taxon>
    </lineage>
</organism>
<evidence type="ECO:0000313" key="1">
    <source>
        <dbReference type="EMBL" id="MBY0755937.1"/>
    </source>
</evidence>
<keyword evidence="2" id="KW-1185">Reference proteome</keyword>
<protein>
    <submittedName>
        <fullName evidence="1">Uncharacterized protein</fullName>
    </submittedName>
</protein>
<sequence>MKHNDWVIMKFRGEPNKKSFTLEEARKIAKELKIDFSKEKFDIEQFRMGLDVELEHGSKVPSTNVTHDDPILTGKIALAHLMEFPDYYTRLKKLESEAKAYWSKKIT</sequence>
<name>A0ABS7KZ67_CLOSR</name>
<accession>A0ABS7KZ67</accession>
<dbReference type="InterPro" id="IPR043720">
    <property type="entry name" value="DUF5661"/>
</dbReference>
<dbReference type="Proteomes" id="UP001299068">
    <property type="component" value="Unassembled WGS sequence"/>
</dbReference>
<dbReference type="EMBL" id="JAIKTU010000008">
    <property type="protein sequence ID" value="MBY0755937.1"/>
    <property type="molecule type" value="Genomic_DNA"/>
</dbReference>
<gene>
    <name evidence="1" type="ORF">K5V21_10810</name>
</gene>
<reference evidence="1 2" key="1">
    <citation type="journal article" date="2021" name="Cell Host Microbe">
        <title>in vivo commensal control of Clostridioides difficile virulence.</title>
        <authorList>
            <person name="Girinathan B.P."/>
            <person name="Dibenedetto N."/>
            <person name="Worley J.N."/>
            <person name="Peltier J."/>
            <person name="Arrieta-Ortiz M.L."/>
            <person name="Rupa Christinal Immanuel S."/>
            <person name="Lavin R."/>
            <person name="Delaney M.L."/>
            <person name="Cummins C."/>
            <person name="Hoffmann M."/>
            <person name="Luo Y."/>
            <person name="Gonzalez-Escalona N."/>
            <person name="Allard M."/>
            <person name="Onderdonk A.B."/>
            <person name="Gerber G.K."/>
            <person name="Sonenshein A.L."/>
            <person name="Baliga N."/>
            <person name="Dupuy B."/>
            <person name="Bry L."/>
        </authorList>
    </citation>
    <scope>NUCLEOTIDE SEQUENCE [LARGE SCALE GENOMIC DNA]</scope>
    <source>
        <strain evidence="1 2">DSM 599</strain>
    </source>
</reference>
<evidence type="ECO:0000313" key="2">
    <source>
        <dbReference type="Proteomes" id="UP001299068"/>
    </source>
</evidence>
<proteinExistence type="predicted"/>
<dbReference type="Pfam" id="PF18905">
    <property type="entry name" value="DUF5661"/>
    <property type="match status" value="1"/>
</dbReference>
<comment type="caution">
    <text evidence="1">The sequence shown here is derived from an EMBL/GenBank/DDBJ whole genome shotgun (WGS) entry which is preliminary data.</text>
</comment>